<dbReference type="InterPro" id="IPR002861">
    <property type="entry name" value="Reeler_dom"/>
</dbReference>
<evidence type="ECO:0000313" key="4">
    <source>
        <dbReference type="Proteomes" id="UP000039324"/>
    </source>
</evidence>
<dbReference type="Proteomes" id="UP000039324">
    <property type="component" value="Unassembled WGS sequence"/>
</dbReference>
<keyword evidence="4" id="KW-1185">Reference proteome</keyword>
<dbReference type="Gene3D" id="2.60.40.4060">
    <property type="entry name" value="Reeler domain"/>
    <property type="match status" value="1"/>
</dbReference>
<keyword evidence="1" id="KW-0732">Signal</keyword>
<protein>
    <recommendedName>
        <fullName evidence="2">Reelin domain-containing protein</fullName>
    </recommendedName>
</protein>
<evidence type="ECO:0000313" key="3">
    <source>
        <dbReference type="EMBL" id="CEO97066.1"/>
    </source>
</evidence>
<dbReference type="AlphaFoldDB" id="A0A0G4IP90"/>
<feature type="signal peptide" evidence="1">
    <location>
        <begin position="1"/>
        <end position="21"/>
    </location>
</feature>
<dbReference type="OrthoDB" id="6418377at2759"/>
<reference evidence="3 4" key="1">
    <citation type="submission" date="2015-02" db="EMBL/GenBank/DDBJ databases">
        <authorList>
            <person name="Chooi Y.-H."/>
        </authorList>
    </citation>
    <scope>NUCLEOTIDE SEQUENCE [LARGE SCALE GENOMIC DNA]</scope>
    <source>
        <strain evidence="3">E3</strain>
    </source>
</reference>
<gene>
    <name evidence="3" type="ORF">PBRA_005670</name>
</gene>
<sequence length="167" mass="18418">MSRAFAVIAVAVSCAWMAVHAFPNGSPICDATYDAIKEMSTPDKNVNPKPWAIAATKKNGGLEIRIVPHKGSPSYTGFLLYVVNAKNEHVGTFELTDFAKAVTNENCNDGSTITQVNSDSKTKDTRFLWHGPPGPSKEQLRIKGAVVVELQEWYILDDRKIEWQPAK</sequence>
<evidence type="ECO:0000256" key="1">
    <source>
        <dbReference type="SAM" id="SignalP"/>
    </source>
</evidence>
<feature type="chain" id="PRO_5005192925" description="Reelin domain-containing protein" evidence="1">
    <location>
        <begin position="22"/>
        <end position="167"/>
    </location>
</feature>
<dbReference type="EMBL" id="CDSF01000078">
    <property type="protein sequence ID" value="CEO97066.1"/>
    <property type="molecule type" value="Genomic_DNA"/>
</dbReference>
<feature type="domain" description="Reelin" evidence="2">
    <location>
        <begin position="47"/>
        <end position="155"/>
    </location>
</feature>
<dbReference type="Pfam" id="PF02014">
    <property type="entry name" value="Reeler"/>
    <property type="match status" value="1"/>
</dbReference>
<name>A0A0G4IP90_PLABS</name>
<organism evidence="3 4">
    <name type="scientific">Plasmodiophora brassicae</name>
    <name type="common">Clubroot disease agent</name>
    <dbReference type="NCBI Taxonomy" id="37360"/>
    <lineage>
        <taxon>Eukaryota</taxon>
        <taxon>Sar</taxon>
        <taxon>Rhizaria</taxon>
        <taxon>Endomyxa</taxon>
        <taxon>Phytomyxea</taxon>
        <taxon>Plasmodiophorida</taxon>
        <taxon>Plasmodiophoridae</taxon>
        <taxon>Plasmodiophora</taxon>
    </lineage>
</organism>
<accession>A0A0G4IP90</accession>
<dbReference type="InterPro" id="IPR042307">
    <property type="entry name" value="Reeler_sf"/>
</dbReference>
<proteinExistence type="predicted"/>
<evidence type="ECO:0000259" key="2">
    <source>
        <dbReference type="Pfam" id="PF02014"/>
    </source>
</evidence>